<accession>A0AAV4EGV4</accession>
<gene>
    <name evidence="2" type="ORF">ElyMa_003520000</name>
</gene>
<dbReference type="AlphaFoldDB" id="A0AAV4EGV4"/>
<sequence length="195" mass="22065">MFKAVKELNKKQQKNLKVGDTNGKLAINPNDTLNLTASFFKEKFQSGTATEIEAFTGSPRKLHQPITKEEVKKSFDNLNNNRAPGEDGIYAGLLKYGTQELNEQIAKILKQTFERHENLDIYARELIAISKPGKPKGPPKNLRPITLLNTIRKALFKIVLERIRLHVEQYLSHSQPEQDTSVCIPPEQSPGKYQA</sequence>
<organism evidence="2 3">
    <name type="scientific">Elysia marginata</name>
    <dbReference type="NCBI Taxonomy" id="1093978"/>
    <lineage>
        <taxon>Eukaryota</taxon>
        <taxon>Metazoa</taxon>
        <taxon>Spiralia</taxon>
        <taxon>Lophotrochozoa</taxon>
        <taxon>Mollusca</taxon>
        <taxon>Gastropoda</taxon>
        <taxon>Heterobranchia</taxon>
        <taxon>Euthyneura</taxon>
        <taxon>Panpulmonata</taxon>
        <taxon>Sacoglossa</taxon>
        <taxon>Placobranchoidea</taxon>
        <taxon>Plakobranchidae</taxon>
        <taxon>Elysia</taxon>
    </lineage>
</organism>
<protein>
    <submittedName>
        <fullName evidence="2">LINE-1 element ORF2</fullName>
    </submittedName>
</protein>
<dbReference type="Proteomes" id="UP000762676">
    <property type="component" value="Unassembled WGS sequence"/>
</dbReference>
<feature type="region of interest" description="Disordered" evidence="1">
    <location>
        <begin position="176"/>
        <end position="195"/>
    </location>
</feature>
<evidence type="ECO:0000256" key="1">
    <source>
        <dbReference type="SAM" id="MobiDB-lite"/>
    </source>
</evidence>
<proteinExistence type="predicted"/>
<dbReference type="PANTHER" id="PTHR19446">
    <property type="entry name" value="REVERSE TRANSCRIPTASES"/>
    <property type="match status" value="1"/>
</dbReference>
<keyword evidence="3" id="KW-1185">Reference proteome</keyword>
<name>A0AAV4EGV4_9GAST</name>
<dbReference type="EMBL" id="BMAT01007213">
    <property type="protein sequence ID" value="GFR59984.1"/>
    <property type="molecule type" value="Genomic_DNA"/>
</dbReference>
<comment type="caution">
    <text evidence="2">The sequence shown here is derived from an EMBL/GenBank/DDBJ whole genome shotgun (WGS) entry which is preliminary data.</text>
</comment>
<evidence type="ECO:0000313" key="2">
    <source>
        <dbReference type="EMBL" id="GFR59984.1"/>
    </source>
</evidence>
<reference evidence="2 3" key="1">
    <citation type="journal article" date="2021" name="Elife">
        <title>Chloroplast acquisition without the gene transfer in kleptoplastic sea slugs, Plakobranchus ocellatus.</title>
        <authorList>
            <person name="Maeda T."/>
            <person name="Takahashi S."/>
            <person name="Yoshida T."/>
            <person name="Shimamura S."/>
            <person name="Takaki Y."/>
            <person name="Nagai Y."/>
            <person name="Toyoda A."/>
            <person name="Suzuki Y."/>
            <person name="Arimoto A."/>
            <person name="Ishii H."/>
            <person name="Satoh N."/>
            <person name="Nishiyama T."/>
            <person name="Hasebe M."/>
            <person name="Maruyama T."/>
            <person name="Minagawa J."/>
            <person name="Obokata J."/>
            <person name="Shigenobu S."/>
        </authorList>
    </citation>
    <scope>NUCLEOTIDE SEQUENCE [LARGE SCALE GENOMIC DNA]</scope>
</reference>
<evidence type="ECO:0000313" key="3">
    <source>
        <dbReference type="Proteomes" id="UP000762676"/>
    </source>
</evidence>